<evidence type="ECO:0000256" key="5">
    <source>
        <dbReference type="SAM" id="Coils"/>
    </source>
</evidence>
<accession>A0A7S3YVD7</accession>
<feature type="compositionally biased region" description="Basic and acidic residues" evidence="6">
    <location>
        <begin position="590"/>
        <end position="602"/>
    </location>
</feature>
<dbReference type="PANTHER" id="PTHR12801:SF45">
    <property type="entry name" value="RNA EXONUCLEASE 4"/>
    <property type="match status" value="1"/>
</dbReference>
<dbReference type="PANTHER" id="PTHR12801">
    <property type="entry name" value="RNA EXONUCLEASE REXO1 / RECO3 FAMILY MEMBER-RELATED"/>
    <property type="match status" value="1"/>
</dbReference>
<comment type="function">
    <text evidence="4">Exoribonuclease involved in ribosome biosynthesis. Involved in the processing of ITS1, the internal transcribed spacer localized between the 18S and 5.8S rRNAs.</text>
</comment>
<dbReference type="EMBL" id="HBIV01020534">
    <property type="protein sequence ID" value="CAE0663218.1"/>
    <property type="molecule type" value="Transcribed_RNA"/>
</dbReference>
<dbReference type="Gene3D" id="3.30.420.10">
    <property type="entry name" value="Ribonuclease H-like superfamily/Ribonuclease H"/>
    <property type="match status" value="1"/>
</dbReference>
<organism evidence="8">
    <name type="scientific">Lotharella globosa</name>
    <dbReference type="NCBI Taxonomy" id="91324"/>
    <lineage>
        <taxon>Eukaryota</taxon>
        <taxon>Sar</taxon>
        <taxon>Rhizaria</taxon>
        <taxon>Cercozoa</taxon>
        <taxon>Chlorarachniophyceae</taxon>
        <taxon>Lotharella</taxon>
    </lineage>
</organism>
<feature type="compositionally biased region" description="Polar residues" evidence="6">
    <location>
        <begin position="202"/>
        <end position="213"/>
    </location>
</feature>
<evidence type="ECO:0000256" key="3">
    <source>
        <dbReference type="ARBA" id="ARBA00022801"/>
    </source>
</evidence>
<feature type="compositionally biased region" description="Polar residues" evidence="6">
    <location>
        <begin position="321"/>
        <end position="338"/>
    </location>
</feature>
<evidence type="ECO:0000259" key="7">
    <source>
        <dbReference type="SMART" id="SM00479"/>
    </source>
</evidence>
<feature type="region of interest" description="Disordered" evidence="6">
    <location>
        <begin position="74"/>
        <end position="95"/>
    </location>
</feature>
<feature type="coiled-coil region" evidence="5">
    <location>
        <begin position="42"/>
        <end position="69"/>
    </location>
</feature>
<evidence type="ECO:0000256" key="6">
    <source>
        <dbReference type="SAM" id="MobiDB-lite"/>
    </source>
</evidence>
<protein>
    <recommendedName>
        <fullName evidence="7">Exonuclease domain-containing protein</fullName>
    </recommendedName>
</protein>
<dbReference type="InterPro" id="IPR036397">
    <property type="entry name" value="RNaseH_sf"/>
</dbReference>
<keyword evidence="2" id="KW-0540">Nuclease</keyword>
<evidence type="ECO:0000256" key="1">
    <source>
        <dbReference type="ARBA" id="ARBA00022552"/>
    </source>
</evidence>
<feature type="region of interest" description="Disordered" evidence="6">
    <location>
        <begin position="249"/>
        <end position="379"/>
    </location>
</feature>
<keyword evidence="5" id="KW-0175">Coiled coil</keyword>
<feature type="compositionally biased region" description="Polar residues" evidence="6">
    <location>
        <begin position="355"/>
        <end position="367"/>
    </location>
</feature>
<keyword evidence="1" id="KW-0698">rRNA processing</keyword>
<dbReference type="InterPro" id="IPR012337">
    <property type="entry name" value="RNaseH-like_sf"/>
</dbReference>
<dbReference type="InterPro" id="IPR047021">
    <property type="entry name" value="REXO1/3/4-like"/>
</dbReference>
<evidence type="ECO:0000313" key="8">
    <source>
        <dbReference type="EMBL" id="CAE0663218.1"/>
    </source>
</evidence>
<evidence type="ECO:0000256" key="4">
    <source>
        <dbReference type="ARBA" id="ARBA00025599"/>
    </source>
</evidence>
<dbReference type="InterPro" id="IPR013520">
    <property type="entry name" value="Ribonucl_H"/>
</dbReference>
<dbReference type="SMART" id="SM00479">
    <property type="entry name" value="EXOIII"/>
    <property type="match status" value="1"/>
</dbReference>
<dbReference type="AlphaFoldDB" id="A0A7S3YVD7"/>
<keyword evidence="3" id="KW-0378">Hydrolase</keyword>
<gene>
    <name evidence="8" type="ORF">LGLO00237_LOCUS14820</name>
</gene>
<dbReference type="SUPFAM" id="SSF53098">
    <property type="entry name" value="Ribonuclease H-like"/>
    <property type="match status" value="1"/>
</dbReference>
<dbReference type="GO" id="GO:0004527">
    <property type="term" value="F:exonuclease activity"/>
    <property type="evidence" value="ECO:0007669"/>
    <property type="project" value="InterPro"/>
</dbReference>
<dbReference type="GO" id="GO:0006364">
    <property type="term" value="P:rRNA processing"/>
    <property type="evidence" value="ECO:0007669"/>
    <property type="project" value="UniProtKB-KW"/>
</dbReference>
<feature type="compositionally biased region" description="Polar residues" evidence="6">
    <location>
        <begin position="286"/>
        <end position="296"/>
    </location>
</feature>
<reference evidence="8" key="1">
    <citation type="submission" date="2021-01" db="EMBL/GenBank/DDBJ databases">
        <authorList>
            <person name="Corre E."/>
            <person name="Pelletier E."/>
            <person name="Niang G."/>
            <person name="Scheremetjew M."/>
            <person name="Finn R."/>
            <person name="Kale V."/>
            <person name="Holt S."/>
            <person name="Cochrane G."/>
            <person name="Meng A."/>
            <person name="Brown T."/>
            <person name="Cohen L."/>
        </authorList>
    </citation>
    <scope>NUCLEOTIDE SEQUENCE</scope>
    <source>
        <strain evidence="8">CCCM811</strain>
    </source>
</reference>
<feature type="region of interest" description="Disordered" evidence="6">
    <location>
        <begin position="576"/>
        <end position="602"/>
    </location>
</feature>
<dbReference type="GO" id="GO:0003676">
    <property type="term" value="F:nucleic acid binding"/>
    <property type="evidence" value="ECO:0007669"/>
    <property type="project" value="InterPro"/>
</dbReference>
<feature type="region of interest" description="Disordered" evidence="6">
    <location>
        <begin position="200"/>
        <end position="230"/>
    </location>
</feature>
<feature type="compositionally biased region" description="Polar residues" evidence="6">
    <location>
        <begin position="304"/>
        <end position="314"/>
    </location>
</feature>
<evidence type="ECO:0000256" key="2">
    <source>
        <dbReference type="ARBA" id="ARBA00022722"/>
    </source>
</evidence>
<feature type="compositionally biased region" description="Basic residues" evidence="6">
    <location>
        <begin position="258"/>
        <end position="269"/>
    </location>
</feature>
<proteinExistence type="predicted"/>
<sequence length="602" mass="66069">MDPLNIRAQTPTERPTRNPEIELLHKKISGMGMHYRKQQMELHELRCTVREYKAMLDNMQDEVRMIRNLLDKKWLPGASPRGPGAGDRGPQENGYYVDGNGHGKAGVSKRNSRISRSGGDTNITHEEIVELACTVLRRYPGGMAIAKLGTLMHKEANNHALPSILKERYGGLKKFLQGQQDKCVMGNDHPYNPHVTLRTTHRSSQLSYQQNVASPRPVPGMAGSGGSAGALNAPAIGDPYDASPASVGWGEGEAYGRTPRRRRSKKSKGGGHSPPKEILNPGTGGPSTQAVSQLLQNAHPVPRTHSSIIRTQGPPSHRHAQATSNTGRSSTWTGQASAPGTPLGTWTMERERPEPNSTVSRQNSSMTPDGGSRSSSLFTSSLSTRLRTNVLKSAYTIRLPPYPGGTKMTRQMALCCGMVEVGTKGDERSRCVARVVVVNLYGHVLFDEFVRPNGDILDYDTAVTGVKPGDMKKAVSLSSAREHITKLFANRIVVVHNAEKTLKGLQMSLPHDNLRDIARHLGAADTPLPQLVSKMLGLSVTVRNPIEDARAIIAMYYTVHKEWERNVAETRRAVTADKTSWPLPDNPLQPHEEKENQNQRQL</sequence>
<dbReference type="GO" id="GO:0005634">
    <property type="term" value="C:nucleus"/>
    <property type="evidence" value="ECO:0007669"/>
    <property type="project" value="TreeGrafter"/>
</dbReference>
<feature type="domain" description="Exonuclease" evidence="7">
    <location>
        <begin position="410"/>
        <end position="565"/>
    </location>
</feature>
<name>A0A7S3YVD7_9EUKA</name>